<dbReference type="InterPro" id="IPR028098">
    <property type="entry name" value="Glyco_trans_4-like_N"/>
</dbReference>
<reference evidence="4" key="1">
    <citation type="submission" date="2020-05" db="EMBL/GenBank/DDBJ databases">
        <authorList>
            <person name="Chiriac C."/>
            <person name="Salcher M."/>
            <person name="Ghai R."/>
            <person name="Kavagutti S V."/>
        </authorList>
    </citation>
    <scope>NUCLEOTIDE SEQUENCE</scope>
</reference>
<proteinExistence type="predicted"/>
<evidence type="ECO:0000259" key="2">
    <source>
        <dbReference type="Pfam" id="PF00534"/>
    </source>
</evidence>
<protein>
    <submittedName>
        <fullName evidence="4">Unannotated protein</fullName>
    </submittedName>
</protein>
<dbReference type="Gene3D" id="3.40.50.2000">
    <property type="entry name" value="Glycogen Phosphorylase B"/>
    <property type="match status" value="2"/>
</dbReference>
<keyword evidence="1" id="KW-0808">Transferase</keyword>
<gene>
    <name evidence="4" type="ORF">UFOPK3164_00443</name>
    <name evidence="5" type="ORF">UFOPK3427_00443</name>
    <name evidence="6" type="ORF">UFOPK4112_00674</name>
</gene>
<dbReference type="SUPFAM" id="SSF53756">
    <property type="entry name" value="UDP-Glycosyltransferase/glycogen phosphorylase"/>
    <property type="match status" value="1"/>
</dbReference>
<dbReference type="CDD" id="cd03809">
    <property type="entry name" value="GT4_MtfB-like"/>
    <property type="match status" value="1"/>
</dbReference>
<dbReference type="Pfam" id="PF13439">
    <property type="entry name" value="Glyco_transf_4"/>
    <property type="match status" value="1"/>
</dbReference>
<name>A0A6J6ZKS4_9ZZZZ</name>
<dbReference type="GO" id="GO:0016757">
    <property type="term" value="F:glycosyltransferase activity"/>
    <property type="evidence" value="ECO:0007669"/>
    <property type="project" value="InterPro"/>
</dbReference>
<feature type="domain" description="Glycosyl transferase family 1" evidence="2">
    <location>
        <begin position="193"/>
        <end position="338"/>
    </location>
</feature>
<dbReference type="PANTHER" id="PTHR46401:SF2">
    <property type="entry name" value="GLYCOSYLTRANSFERASE WBBK-RELATED"/>
    <property type="match status" value="1"/>
</dbReference>
<evidence type="ECO:0000259" key="3">
    <source>
        <dbReference type="Pfam" id="PF13439"/>
    </source>
</evidence>
<evidence type="ECO:0000313" key="6">
    <source>
        <dbReference type="EMBL" id="CAB5017042.1"/>
    </source>
</evidence>
<dbReference type="AlphaFoldDB" id="A0A6J6ZKS4"/>
<dbReference type="EMBL" id="CAFBPM010000005">
    <property type="protein sequence ID" value="CAB5017042.1"/>
    <property type="molecule type" value="Genomic_DNA"/>
</dbReference>
<dbReference type="EMBL" id="CAFBLT010000001">
    <property type="protein sequence ID" value="CAB4865166.1"/>
    <property type="molecule type" value="Genomic_DNA"/>
</dbReference>
<organism evidence="4">
    <name type="scientific">freshwater metagenome</name>
    <dbReference type="NCBI Taxonomy" id="449393"/>
    <lineage>
        <taxon>unclassified sequences</taxon>
        <taxon>metagenomes</taxon>
        <taxon>ecological metagenomes</taxon>
    </lineage>
</organism>
<dbReference type="PANTHER" id="PTHR46401">
    <property type="entry name" value="GLYCOSYLTRANSFERASE WBBK-RELATED"/>
    <property type="match status" value="1"/>
</dbReference>
<accession>A0A6J6ZKS4</accession>
<dbReference type="Pfam" id="PF00534">
    <property type="entry name" value="Glycos_transf_1"/>
    <property type="match status" value="1"/>
</dbReference>
<dbReference type="EMBL" id="CAFABE010000012">
    <property type="protein sequence ID" value="CAB4821395.1"/>
    <property type="molecule type" value="Genomic_DNA"/>
</dbReference>
<dbReference type="InterPro" id="IPR001296">
    <property type="entry name" value="Glyco_trans_1"/>
</dbReference>
<evidence type="ECO:0000256" key="1">
    <source>
        <dbReference type="ARBA" id="ARBA00022679"/>
    </source>
</evidence>
<evidence type="ECO:0000313" key="4">
    <source>
        <dbReference type="EMBL" id="CAB4821395.1"/>
    </source>
</evidence>
<evidence type="ECO:0000313" key="5">
    <source>
        <dbReference type="EMBL" id="CAB4865166.1"/>
    </source>
</evidence>
<sequence length="360" mass="39554">MKVGVIAEQLRQEVPGGIGTYLTGLLRGLEELHAPDVEVIALASRPHGDEPLAASGNRIYTSRYSHRLQMALWDQGWATPKIPLDILHLTSLAGPITSKNSPPRSVMIHDLSWRHYPELTTRRGERWHEAAFQRVMASPCRILTTSKNVANELLETGISQDRISTVGAGSDHLKVADRGKAQSLLDQLGIRGEFVLTVSTLEPRKNLPRLIEAHHLATKDIDRRVPLLIVGPTGWGPNVRSDPHAILAGRQPDEVLAGLYELATCFAYVPLLEGFGLPPLEAMTHGAPVIVSTTTPSTERATHCWKVNPLDITGMATAIHTALEDGDARTRISTGGREYAKKHRWVDVASAHVEVWRTMT</sequence>
<dbReference type="GO" id="GO:0009103">
    <property type="term" value="P:lipopolysaccharide biosynthetic process"/>
    <property type="evidence" value="ECO:0007669"/>
    <property type="project" value="TreeGrafter"/>
</dbReference>
<feature type="domain" description="Glycosyltransferase subfamily 4-like N-terminal" evidence="3">
    <location>
        <begin position="15"/>
        <end position="169"/>
    </location>
</feature>